<keyword evidence="17" id="KW-1185">Reference proteome</keyword>
<dbReference type="InterPro" id="IPR015421">
    <property type="entry name" value="PyrdxlP-dep_Trfase_major"/>
</dbReference>
<dbReference type="Proteomes" id="UP000595198">
    <property type="component" value="Chromosome"/>
</dbReference>
<keyword evidence="14" id="KW-0032">Aminotransferase</keyword>
<evidence type="ECO:0000256" key="9">
    <source>
        <dbReference type="ARBA" id="ARBA00022840"/>
    </source>
</evidence>
<dbReference type="AlphaFoldDB" id="A0AB37GMB6"/>
<dbReference type="PANTHER" id="PTHR13693">
    <property type="entry name" value="CLASS II AMINOTRANSFERASE/8-AMINO-7-OXONONANOATE SYNTHASE"/>
    <property type="match status" value="1"/>
</dbReference>
<evidence type="ECO:0000256" key="8">
    <source>
        <dbReference type="ARBA" id="ARBA00022756"/>
    </source>
</evidence>
<keyword evidence="10" id="KW-0460">Magnesium</keyword>
<dbReference type="InterPro" id="IPR050087">
    <property type="entry name" value="AON_synthase_class-II"/>
</dbReference>
<dbReference type="GO" id="GO:0008710">
    <property type="term" value="F:8-amino-7-oxononanoate synthase activity"/>
    <property type="evidence" value="ECO:0007669"/>
    <property type="project" value="UniProtKB-EC"/>
</dbReference>
<dbReference type="GO" id="GO:0042410">
    <property type="term" value="F:6-carboxyhexanoate-CoA ligase activity"/>
    <property type="evidence" value="ECO:0007669"/>
    <property type="project" value="UniProtKB-EC"/>
</dbReference>
<proteinExistence type="predicted"/>
<dbReference type="Gene3D" id="3.40.640.10">
    <property type="entry name" value="Type I PLP-dependent aspartate aminotransferase-like (Major domain)"/>
    <property type="match status" value="1"/>
</dbReference>
<dbReference type="Gene3D" id="3.90.1150.10">
    <property type="entry name" value="Aspartate Aminotransferase, domain 1"/>
    <property type="match status" value="1"/>
</dbReference>
<comment type="subunit">
    <text evidence="4">Homodimer.</text>
</comment>
<evidence type="ECO:0000256" key="7">
    <source>
        <dbReference type="ARBA" id="ARBA00022741"/>
    </source>
</evidence>
<comment type="cofactor">
    <cofactor evidence="2">
        <name>Mg(2+)</name>
        <dbReference type="ChEBI" id="CHEBI:18420"/>
    </cofactor>
</comment>
<sequence length="619" mass="65665">MRSSADGCHISGAERLAPAVELPQLASAMTSRALHHDKGRADTIHITVDKVEESTIGTVSALTPFLESNPSPEDARNLIAQRLHAAGIQAADIAVEMAYSLTGLRGAALIDASSGERLDPNPARGVRVSTFDAISHPSKDCTKDHFHEALILASKVHSAPGIVAEICLSDDPFYTRGYLALDGVFHRIPNIKDHGSTLGTRIFIVEPGTDIPELIDYLENAPVYVELPADASSSPDATAPNSDLSAVATQRNTAWATEGLARRLRTFETAQLPHSRIDGTDYLLFSSSDYLGLSTHPELISAATEAIGHFGTGSGGSRLTTGTSIHSALENELAEFFGFDDAVLFATGYQANHSTIAAIATADVEIFSDAANHASIIDGCRNARAKVTVFPHAGYQALDRLLETSSARHKLVISDSVFSMSGEIIDGPVLERTCRRHNAWLMLDDAHGVGVIGEQGRGTASHLGIHPDIVVGTASKALGVEGGYVLCSAPVGELLRNQARGFVYSTSMNPGSVAAIRAALKQLEAGDVVKRLQRNIARVRSLVGAQADPASAIIPLPVGDEAEAMDATARLAELGVYIPAIRYPTVPRGEAMLRLTITALHTDADIDRLEQALRNTGLL</sequence>
<keyword evidence="7" id="KW-0547">Nucleotide-binding</keyword>
<dbReference type="EMBL" id="CP065628">
    <property type="protein sequence ID" value="QPR32073.1"/>
    <property type="molecule type" value="Genomic_DNA"/>
</dbReference>
<dbReference type="EMBL" id="CP066023">
    <property type="protein sequence ID" value="QQB83874.1"/>
    <property type="molecule type" value="Genomic_DNA"/>
</dbReference>
<dbReference type="InterPro" id="IPR004839">
    <property type="entry name" value="Aminotransferase_I/II_large"/>
</dbReference>
<dbReference type="GO" id="GO:0030170">
    <property type="term" value="F:pyridoxal phosphate binding"/>
    <property type="evidence" value="ECO:0007669"/>
    <property type="project" value="InterPro"/>
</dbReference>
<dbReference type="InterPro" id="IPR015424">
    <property type="entry name" value="PyrdxlP-dep_Trfase"/>
</dbReference>
<evidence type="ECO:0000313" key="16">
    <source>
        <dbReference type="Proteomes" id="UP000594774"/>
    </source>
</evidence>
<comment type="cofactor">
    <cofactor evidence="1">
        <name>pyridoxal 5'-phosphate</name>
        <dbReference type="ChEBI" id="CHEBI:597326"/>
    </cofactor>
</comment>
<evidence type="ECO:0000313" key="15">
    <source>
        <dbReference type="EMBL" id="QQB83874.1"/>
    </source>
</evidence>
<dbReference type="InterPro" id="IPR005499">
    <property type="entry name" value="BioW"/>
</dbReference>
<evidence type="ECO:0000256" key="11">
    <source>
        <dbReference type="ARBA" id="ARBA00047715"/>
    </source>
</evidence>
<evidence type="ECO:0000256" key="3">
    <source>
        <dbReference type="ARBA" id="ARBA00005075"/>
    </source>
</evidence>
<evidence type="ECO:0000313" key="17">
    <source>
        <dbReference type="Proteomes" id="UP000595198"/>
    </source>
</evidence>
<reference evidence="16 17" key="1">
    <citation type="submission" date="2020-12" db="EMBL/GenBank/DDBJ databases">
        <title>FDA dAtabase for Regulatory Grade micrObial Sequences (FDA-ARGOS): Supporting development and validation of Infectious Disease Dx tests.</title>
        <authorList>
            <person name="Sproer C."/>
            <person name="Gronow S."/>
            <person name="Severitt S."/>
            <person name="Schroder I."/>
            <person name="Tallon L."/>
            <person name="Sadzewicz L."/>
            <person name="Zhao X."/>
            <person name="Boylan J."/>
            <person name="Ott S."/>
            <person name="Bowen H."/>
            <person name="Vavikolanu K."/>
            <person name="Mehta A."/>
            <person name="Aluvathingal J."/>
            <person name="Nadendla S."/>
            <person name="Lowell S."/>
            <person name="Myers T."/>
            <person name="Yan Y."/>
            <person name="Sichtig H."/>
        </authorList>
    </citation>
    <scope>NUCLEOTIDE SEQUENCE [LARGE SCALE GENOMIC DNA]</scope>
    <source>
        <strain evidence="14 16">FDAARGOS_938</strain>
        <strain evidence="15 17">FDAARGOS_991</strain>
    </source>
</reference>
<comment type="pathway">
    <text evidence="3">Metabolic intermediate metabolism; pimeloyl-CoA biosynthesis; pimeloyl-CoA from pimelate: step 1/1.</text>
</comment>
<feature type="domain" description="Aminotransferase class I/classII large" evidence="13">
    <location>
        <begin position="281"/>
        <end position="612"/>
    </location>
</feature>
<evidence type="ECO:0000256" key="4">
    <source>
        <dbReference type="ARBA" id="ARBA00011738"/>
    </source>
</evidence>
<evidence type="ECO:0000256" key="6">
    <source>
        <dbReference type="ARBA" id="ARBA00022679"/>
    </source>
</evidence>
<accession>A0AB37GMB6</accession>
<organism evidence="14 16">
    <name type="scientific">Corynebacterium amycolatum</name>
    <dbReference type="NCBI Taxonomy" id="43765"/>
    <lineage>
        <taxon>Bacteria</taxon>
        <taxon>Bacillati</taxon>
        <taxon>Actinomycetota</taxon>
        <taxon>Actinomycetes</taxon>
        <taxon>Mycobacteriales</taxon>
        <taxon>Corynebacteriaceae</taxon>
        <taxon>Corynebacterium</taxon>
    </lineage>
</organism>
<evidence type="ECO:0000313" key="14">
    <source>
        <dbReference type="EMBL" id="QPR32073.1"/>
    </source>
</evidence>
<dbReference type="GO" id="GO:0009102">
    <property type="term" value="P:biotin biosynthetic process"/>
    <property type="evidence" value="ECO:0007669"/>
    <property type="project" value="UniProtKB-KW"/>
</dbReference>
<keyword evidence="6" id="KW-0808">Transferase</keyword>
<keyword evidence="5" id="KW-0436">Ligase</keyword>
<evidence type="ECO:0000256" key="5">
    <source>
        <dbReference type="ARBA" id="ARBA00022598"/>
    </source>
</evidence>
<name>A0AB37GMB6_CORAY</name>
<dbReference type="GO" id="GO:0008483">
    <property type="term" value="F:transaminase activity"/>
    <property type="evidence" value="ECO:0007669"/>
    <property type="project" value="UniProtKB-KW"/>
</dbReference>
<comment type="catalytic activity">
    <reaction evidence="12">
        <text>heptanedioate + ATP + CoA = 6-carboxyhexanoyl-CoA + AMP + diphosphate</text>
        <dbReference type="Rhea" id="RHEA:14781"/>
        <dbReference type="ChEBI" id="CHEBI:30616"/>
        <dbReference type="ChEBI" id="CHEBI:33019"/>
        <dbReference type="ChEBI" id="CHEBI:36165"/>
        <dbReference type="ChEBI" id="CHEBI:57287"/>
        <dbReference type="ChEBI" id="CHEBI:57360"/>
        <dbReference type="ChEBI" id="CHEBI:456215"/>
        <dbReference type="EC" id="6.2.1.14"/>
    </reaction>
</comment>
<evidence type="ECO:0000256" key="12">
    <source>
        <dbReference type="ARBA" id="ARBA00049553"/>
    </source>
</evidence>
<protein>
    <submittedName>
        <fullName evidence="14">Aminotransferase class I/II-fold pyridoxal phosphate-dependent enzyme</fullName>
    </submittedName>
</protein>
<comment type="catalytic activity">
    <reaction evidence="11">
        <text>6-carboxyhexanoyl-[ACP] + L-alanine + H(+) = (8S)-8-amino-7-oxononanoate + holo-[ACP] + CO2</text>
        <dbReference type="Rhea" id="RHEA:42288"/>
        <dbReference type="Rhea" id="RHEA-COMP:9685"/>
        <dbReference type="Rhea" id="RHEA-COMP:9955"/>
        <dbReference type="ChEBI" id="CHEBI:15378"/>
        <dbReference type="ChEBI" id="CHEBI:16526"/>
        <dbReference type="ChEBI" id="CHEBI:57972"/>
        <dbReference type="ChEBI" id="CHEBI:64479"/>
        <dbReference type="ChEBI" id="CHEBI:78846"/>
        <dbReference type="ChEBI" id="CHEBI:149468"/>
        <dbReference type="EC" id="2.3.1.47"/>
    </reaction>
</comment>
<evidence type="ECO:0000256" key="2">
    <source>
        <dbReference type="ARBA" id="ARBA00001946"/>
    </source>
</evidence>
<dbReference type="Pfam" id="PF00155">
    <property type="entry name" value="Aminotran_1_2"/>
    <property type="match status" value="1"/>
</dbReference>
<gene>
    <name evidence="14" type="ORF">I6G95_04755</name>
    <name evidence="15" type="ORF">I6H48_05330</name>
</gene>
<dbReference type="Pfam" id="PF03744">
    <property type="entry name" value="BioW"/>
    <property type="match status" value="1"/>
</dbReference>
<dbReference type="GO" id="GO:0005524">
    <property type="term" value="F:ATP binding"/>
    <property type="evidence" value="ECO:0007669"/>
    <property type="project" value="UniProtKB-KW"/>
</dbReference>
<keyword evidence="8" id="KW-0093">Biotin biosynthesis</keyword>
<evidence type="ECO:0000256" key="1">
    <source>
        <dbReference type="ARBA" id="ARBA00001933"/>
    </source>
</evidence>
<keyword evidence="9" id="KW-0067">ATP-binding</keyword>
<evidence type="ECO:0000259" key="13">
    <source>
        <dbReference type="Pfam" id="PF00155"/>
    </source>
</evidence>
<dbReference type="Proteomes" id="UP000594774">
    <property type="component" value="Chromosome"/>
</dbReference>
<evidence type="ECO:0000256" key="10">
    <source>
        <dbReference type="ARBA" id="ARBA00022842"/>
    </source>
</evidence>
<dbReference type="SUPFAM" id="SSF53383">
    <property type="entry name" value="PLP-dependent transferases"/>
    <property type="match status" value="1"/>
</dbReference>
<dbReference type="InterPro" id="IPR015422">
    <property type="entry name" value="PyrdxlP-dep_Trfase_small"/>
</dbReference>